<evidence type="ECO:0000313" key="3">
    <source>
        <dbReference type="Proteomes" id="UP000050761"/>
    </source>
</evidence>
<feature type="region of interest" description="Disordered" evidence="1">
    <location>
        <begin position="109"/>
        <end position="141"/>
    </location>
</feature>
<dbReference type="InterPro" id="IPR036397">
    <property type="entry name" value="RNaseH_sf"/>
</dbReference>
<sequence>MDSLECQGVVESTLLHFLRGRRHRTHVLQQGTAAVHVSSSSKGWLHRHKIQVTDWPACFPESNPMENMWVIVVRRVYETVGKTTVTHGDSNPVTNGGFFYINQTGEHPKVPEAEKKLEEVTSSPPDATKKSKLITAGTEFR</sequence>
<dbReference type="OrthoDB" id="106945at2759"/>
<evidence type="ECO:0000313" key="4">
    <source>
        <dbReference type="WBParaSite" id="HPBE_0001861101-mRNA-1"/>
    </source>
</evidence>
<accession>A0A183G9I8</accession>
<organism evidence="3 4">
    <name type="scientific">Heligmosomoides polygyrus</name>
    <name type="common">Parasitic roundworm</name>
    <dbReference type="NCBI Taxonomy" id="6339"/>
    <lineage>
        <taxon>Eukaryota</taxon>
        <taxon>Metazoa</taxon>
        <taxon>Ecdysozoa</taxon>
        <taxon>Nematoda</taxon>
        <taxon>Chromadorea</taxon>
        <taxon>Rhabditida</taxon>
        <taxon>Rhabditina</taxon>
        <taxon>Rhabditomorpha</taxon>
        <taxon>Strongyloidea</taxon>
        <taxon>Heligmosomidae</taxon>
        <taxon>Heligmosomoides</taxon>
    </lineage>
</organism>
<keyword evidence="3" id="KW-1185">Reference proteome</keyword>
<protein>
    <submittedName>
        <fullName evidence="4">DDE_3 domain-containing protein</fullName>
    </submittedName>
</protein>
<dbReference type="EMBL" id="UZAH01030803">
    <property type="protein sequence ID" value="VDP12249.1"/>
    <property type="molecule type" value="Genomic_DNA"/>
</dbReference>
<evidence type="ECO:0000256" key="1">
    <source>
        <dbReference type="SAM" id="MobiDB-lite"/>
    </source>
</evidence>
<dbReference type="Gene3D" id="3.30.420.10">
    <property type="entry name" value="Ribonuclease H-like superfamily/Ribonuclease H"/>
    <property type="match status" value="1"/>
</dbReference>
<reference evidence="4" key="2">
    <citation type="submission" date="2019-09" db="UniProtKB">
        <authorList>
            <consortium name="WormBaseParasite"/>
        </authorList>
    </citation>
    <scope>IDENTIFICATION</scope>
</reference>
<gene>
    <name evidence="2" type="ORF">HPBE_LOCUS18610</name>
</gene>
<feature type="compositionally biased region" description="Basic and acidic residues" evidence="1">
    <location>
        <begin position="109"/>
        <end position="119"/>
    </location>
</feature>
<proteinExistence type="predicted"/>
<dbReference type="Proteomes" id="UP000050761">
    <property type="component" value="Unassembled WGS sequence"/>
</dbReference>
<dbReference type="GO" id="GO:0003676">
    <property type="term" value="F:nucleic acid binding"/>
    <property type="evidence" value="ECO:0007669"/>
    <property type="project" value="InterPro"/>
</dbReference>
<evidence type="ECO:0000313" key="2">
    <source>
        <dbReference type="EMBL" id="VDP12249.1"/>
    </source>
</evidence>
<reference evidence="2 3" key="1">
    <citation type="submission" date="2018-11" db="EMBL/GenBank/DDBJ databases">
        <authorList>
            <consortium name="Pathogen Informatics"/>
        </authorList>
    </citation>
    <scope>NUCLEOTIDE SEQUENCE [LARGE SCALE GENOMIC DNA]</scope>
</reference>
<dbReference type="AlphaFoldDB" id="A0A183G9I8"/>
<name>A0A183G9I8_HELPZ</name>
<accession>A0A3P8EK39</accession>
<dbReference type="WBParaSite" id="HPBE_0001861101-mRNA-1">
    <property type="protein sequence ID" value="HPBE_0001861101-mRNA-1"/>
    <property type="gene ID" value="HPBE_0001861101"/>
</dbReference>